<reference evidence="2" key="1">
    <citation type="submission" date="2020-10" db="EMBL/GenBank/DDBJ databases">
        <authorList>
            <person name="Gilroy R."/>
        </authorList>
    </citation>
    <scope>NUCLEOTIDE SEQUENCE</scope>
    <source>
        <strain evidence="2">CHK195-26880</strain>
    </source>
</reference>
<dbReference type="InterPro" id="IPR038461">
    <property type="entry name" value="Schlafen_AlbA_2_dom_sf"/>
</dbReference>
<comment type="caution">
    <text evidence="2">The sequence shown here is derived from an EMBL/GenBank/DDBJ whole genome shotgun (WGS) entry which is preliminary data.</text>
</comment>
<evidence type="ECO:0000313" key="3">
    <source>
        <dbReference type="Proteomes" id="UP000886833"/>
    </source>
</evidence>
<dbReference type="EMBL" id="DVKQ01000022">
    <property type="protein sequence ID" value="HIT37213.1"/>
    <property type="molecule type" value="Genomic_DNA"/>
</dbReference>
<organism evidence="2 3">
    <name type="scientific">Candidatus Onthousia faecipullorum</name>
    <dbReference type="NCBI Taxonomy" id="2840887"/>
    <lineage>
        <taxon>Bacteria</taxon>
        <taxon>Bacillati</taxon>
        <taxon>Bacillota</taxon>
        <taxon>Bacilli</taxon>
        <taxon>Candidatus Onthousia</taxon>
    </lineage>
</organism>
<name>A0A9D1KAG9_9FIRM</name>
<accession>A0A9D1KAG9</accession>
<dbReference type="Pfam" id="PF04326">
    <property type="entry name" value="SLFN_AlbA_2"/>
    <property type="match status" value="1"/>
</dbReference>
<evidence type="ECO:0000259" key="1">
    <source>
        <dbReference type="Pfam" id="PF04326"/>
    </source>
</evidence>
<dbReference type="InterPro" id="IPR007421">
    <property type="entry name" value="Schlafen_AlbA_2_dom"/>
</dbReference>
<reference evidence="2" key="2">
    <citation type="journal article" date="2021" name="PeerJ">
        <title>Extensive microbial diversity within the chicken gut microbiome revealed by metagenomics and culture.</title>
        <authorList>
            <person name="Gilroy R."/>
            <person name="Ravi A."/>
            <person name="Getino M."/>
            <person name="Pursley I."/>
            <person name="Horton D.L."/>
            <person name="Alikhan N.F."/>
            <person name="Baker D."/>
            <person name="Gharbi K."/>
            <person name="Hall N."/>
            <person name="Watson M."/>
            <person name="Adriaenssens E.M."/>
            <person name="Foster-Nyarko E."/>
            <person name="Jarju S."/>
            <person name="Secka A."/>
            <person name="Antonio M."/>
            <person name="Oren A."/>
            <person name="Chaudhuri R.R."/>
            <person name="La Ragione R."/>
            <person name="Hildebrand F."/>
            <person name="Pallen M.J."/>
        </authorList>
    </citation>
    <scope>NUCLEOTIDE SEQUENCE</scope>
    <source>
        <strain evidence="2">CHK195-26880</strain>
    </source>
</reference>
<dbReference type="Proteomes" id="UP000886833">
    <property type="component" value="Unassembled WGS sequence"/>
</dbReference>
<gene>
    <name evidence="2" type="ORF">IAB59_01870</name>
</gene>
<proteinExistence type="predicted"/>
<evidence type="ECO:0000313" key="2">
    <source>
        <dbReference type="EMBL" id="HIT37213.1"/>
    </source>
</evidence>
<sequence>MELYIGYNDNGELIGLENVKEIEEKISNGIRGKIVPDCSVFVSINNSTLDNKDYIIINVSKGVNIYSLKDKGIIKGTYIRNGSCSIPATEETVKQMIIKNSNITFETSVANNQNLTFNYIREAFMGINIDINNKKYYEKFIYA</sequence>
<dbReference type="AlphaFoldDB" id="A0A9D1KAG9"/>
<protein>
    <recommendedName>
        <fullName evidence="1">Schlafen AlbA-2 domain-containing protein</fullName>
    </recommendedName>
</protein>
<feature type="domain" description="Schlafen AlbA-2" evidence="1">
    <location>
        <begin position="3"/>
        <end position="87"/>
    </location>
</feature>
<dbReference type="Gene3D" id="3.30.950.30">
    <property type="entry name" value="Schlafen, AAA domain"/>
    <property type="match status" value="1"/>
</dbReference>